<dbReference type="InterPro" id="IPR036220">
    <property type="entry name" value="UDP-Glc/GDP-Man_DH_C_sf"/>
</dbReference>
<dbReference type="PIRSF" id="PIRSF000124">
    <property type="entry name" value="UDPglc_GDPman_dh"/>
    <property type="match status" value="1"/>
</dbReference>
<dbReference type="SUPFAM" id="SSF48179">
    <property type="entry name" value="6-phosphogluconate dehydrogenase C-terminal domain-like"/>
    <property type="match status" value="1"/>
</dbReference>
<evidence type="ECO:0000313" key="13">
    <source>
        <dbReference type="Proteomes" id="UP000256304"/>
    </source>
</evidence>
<feature type="binding site" evidence="10">
    <location>
        <position position="32"/>
    </location>
    <ligand>
        <name>NAD(+)</name>
        <dbReference type="ChEBI" id="CHEBI:57540"/>
    </ligand>
</feature>
<comment type="caution">
    <text evidence="12">The sequence shown here is derived from an EMBL/GenBank/DDBJ whole genome shotgun (WGS) entry which is preliminary data.</text>
</comment>
<reference evidence="12 13" key="1">
    <citation type="submission" date="2018-08" db="EMBL/GenBank/DDBJ databases">
        <title>Genomic Encyclopedia of Type Strains, Phase III (KMG-III): the genomes of soil and plant-associated and newly described type strains.</title>
        <authorList>
            <person name="Whitman W."/>
        </authorList>
    </citation>
    <scope>NUCLEOTIDE SEQUENCE [LARGE SCALE GENOMIC DNA]</scope>
    <source>
        <strain evidence="12 13">CGMCC 1.10966</strain>
    </source>
</reference>
<comment type="catalytic activity">
    <reaction evidence="6 7">
        <text>UDP-alpha-D-glucose + 2 NAD(+) + H2O = UDP-alpha-D-glucuronate + 2 NADH + 3 H(+)</text>
        <dbReference type="Rhea" id="RHEA:23596"/>
        <dbReference type="ChEBI" id="CHEBI:15377"/>
        <dbReference type="ChEBI" id="CHEBI:15378"/>
        <dbReference type="ChEBI" id="CHEBI:57540"/>
        <dbReference type="ChEBI" id="CHEBI:57945"/>
        <dbReference type="ChEBI" id="CHEBI:58052"/>
        <dbReference type="ChEBI" id="CHEBI:58885"/>
        <dbReference type="EC" id="1.1.1.22"/>
    </reaction>
</comment>
<evidence type="ECO:0000256" key="6">
    <source>
        <dbReference type="ARBA" id="ARBA00047473"/>
    </source>
</evidence>
<feature type="binding site" evidence="9">
    <location>
        <begin position="252"/>
        <end position="256"/>
    </location>
    <ligand>
        <name>substrate</name>
    </ligand>
</feature>
<evidence type="ECO:0000313" key="12">
    <source>
        <dbReference type="EMBL" id="REE57506.1"/>
    </source>
</evidence>
<dbReference type="Proteomes" id="UP000256304">
    <property type="component" value="Unassembled WGS sequence"/>
</dbReference>
<evidence type="ECO:0000256" key="3">
    <source>
        <dbReference type="ARBA" id="ARBA00012954"/>
    </source>
</evidence>
<gene>
    <name evidence="12" type="ORF">A8990_15315</name>
</gene>
<dbReference type="EC" id="1.1.1.22" evidence="3 7"/>
<feature type="binding site" evidence="9">
    <location>
        <position position="260"/>
    </location>
    <ligand>
        <name>substrate</name>
    </ligand>
</feature>
<dbReference type="Pfam" id="PF03720">
    <property type="entry name" value="UDPG_MGDP_dh_C"/>
    <property type="match status" value="1"/>
</dbReference>
<keyword evidence="13" id="KW-1185">Reference proteome</keyword>
<dbReference type="GO" id="GO:0003979">
    <property type="term" value="F:UDP-glucose 6-dehydrogenase activity"/>
    <property type="evidence" value="ECO:0007669"/>
    <property type="project" value="UniProtKB-EC"/>
</dbReference>
<feature type="binding site" evidence="10">
    <location>
        <position position="123"/>
    </location>
    <ligand>
        <name>NAD(+)</name>
        <dbReference type="ChEBI" id="CHEBI:57540"/>
    </ligand>
</feature>
<dbReference type="Pfam" id="PF00984">
    <property type="entry name" value="UDPG_MGDP_dh"/>
    <property type="match status" value="1"/>
</dbReference>
<feature type="binding site" evidence="10">
    <location>
        <position position="330"/>
    </location>
    <ligand>
        <name>NAD(+)</name>
        <dbReference type="ChEBI" id="CHEBI:57540"/>
    </ligand>
</feature>
<feature type="binding site" evidence="9">
    <location>
        <begin position="155"/>
        <end position="158"/>
    </location>
    <ligand>
        <name>substrate</name>
    </ligand>
</feature>
<dbReference type="InterPro" id="IPR014026">
    <property type="entry name" value="UDP-Glc/GDP-Man_DH_dimer"/>
</dbReference>
<evidence type="ECO:0000256" key="5">
    <source>
        <dbReference type="ARBA" id="ARBA00023027"/>
    </source>
</evidence>
<sequence length="448" mass="48641">MMRTIAMIGTGYVGLVNGTCLAHIGHQVQCCDANLDKIELLQQGSIPIYEPGLEALVAENVTAGRLSFTSDIASAIEQSELLFIAVGTPMSETGAADISYVRAAAELIGRHLTVSKTIVIKSTVPLGTGRNVENWIRMAMPDPHIPFDVVSNPEFLREGSAVADFMKMERCIVGAIRPEAAKLVADCFEPLGTRTHFTSPESAEMIKYAANAFLATKISFINAVANLCERYGADVEDVARGIGSDSRIGSAFLRAGIGYGGSCFPKDTHALSWMADQAGYEFGLLKEVIHTNEEQKYMLLRKLVQALGDLHGTKIAVLGLAFKPNTDDMRDAPSLALIPALVAAGAHVRVYDPVAMTEARKWFGNSVEYGTGVYQTISGCDACMIVTEWNEFTSMDLNQVRQLLAKPIIVDGRNCYSPAIMQEHQIEYHSIGRTATVNTEANYNYIVS</sequence>
<evidence type="ECO:0000256" key="1">
    <source>
        <dbReference type="ARBA" id="ARBA00004701"/>
    </source>
</evidence>
<dbReference type="SMART" id="SM00984">
    <property type="entry name" value="UDPG_MGDP_dh_C"/>
    <property type="match status" value="1"/>
</dbReference>
<dbReference type="PIRSF" id="PIRSF500134">
    <property type="entry name" value="UDPglc_DH_bac"/>
    <property type="match status" value="1"/>
</dbReference>
<evidence type="ECO:0000256" key="10">
    <source>
        <dbReference type="PIRSR" id="PIRSR500134-3"/>
    </source>
</evidence>
<dbReference type="UniPathway" id="UPA00038">
    <property type="reaction ID" value="UER00491"/>
</dbReference>
<proteinExistence type="inferred from homology"/>
<dbReference type="Gene3D" id="3.40.50.720">
    <property type="entry name" value="NAD(P)-binding Rossmann-like Domain"/>
    <property type="match status" value="2"/>
</dbReference>
<dbReference type="NCBIfam" id="TIGR03026">
    <property type="entry name" value="NDP-sugDHase"/>
    <property type="match status" value="1"/>
</dbReference>
<organism evidence="12 13">
    <name type="scientific">Paenibacillus taihuensis</name>
    <dbReference type="NCBI Taxonomy" id="1156355"/>
    <lineage>
        <taxon>Bacteria</taxon>
        <taxon>Bacillati</taxon>
        <taxon>Bacillota</taxon>
        <taxon>Bacilli</taxon>
        <taxon>Bacillales</taxon>
        <taxon>Paenibacillaceae</taxon>
        <taxon>Paenibacillus</taxon>
    </lineage>
</organism>
<dbReference type="PANTHER" id="PTHR43750:SF3">
    <property type="entry name" value="UDP-GLUCOSE 6-DEHYDROGENASE TUAD"/>
    <property type="match status" value="1"/>
</dbReference>
<dbReference type="PANTHER" id="PTHR43750">
    <property type="entry name" value="UDP-GLUCOSE 6-DEHYDROGENASE TUAD"/>
    <property type="match status" value="1"/>
</dbReference>
<feature type="binding site" evidence="9">
    <location>
        <position position="323"/>
    </location>
    <ligand>
        <name>substrate</name>
    </ligand>
</feature>
<feature type="binding site" evidence="10">
    <location>
        <position position="37"/>
    </location>
    <ligand>
        <name>NAD(+)</name>
        <dbReference type="ChEBI" id="CHEBI:57540"/>
    </ligand>
</feature>
<evidence type="ECO:0000256" key="4">
    <source>
        <dbReference type="ARBA" id="ARBA00023002"/>
    </source>
</evidence>
<evidence type="ECO:0000256" key="8">
    <source>
        <dbReference type="PIRSR" id="PIRSR500134-1"/>
    </source>
</evidence>
<feature type="binding site" evidence="10">
    <location>
        <position position="88"/>
    </location>
    <ligand>
        <name>NAD(+)</name>
        <dbReference type="ChEBI" id="CHEBI:57540"/>
    </ligand>
</feature>
<dbReference type="InterPro" id="IPR028357">
    <property type="entry name" value="UDPglc_DH_bac"/>
</dbReference>
<dbReference type="EMBL" id="QTTN01000053">
    <property type="protein sequence ID" value="REE57506.1"/>
    <property type="molecule type" value="Genomic_DNA"/>
</dbReference>
<dbReference type="InterPro" id="IPR008927">
    <property type="entry name" value="6-PGluconate_DH-like_C_sf"/>
</dbReference>
<dbReference type="InterPro" id="IPR036291">
    <property type="entry name" value="NAD(P)-bd_dom_sf"/>
</dbReference>
<dbReference type="InterPro" id="IPR014027">
    <property type="entry name" value="UDP-Glc/GDP-Man_DH_C"/>
</dbReference>
<dbReference type="InterPro" id="IPR001732">
    <property type="entry name" value="UDP-Glc/GDP-Man_DH_N"/>
</dbReference>
<dbReference type="GO" id="GO:0051287">
    <property type="term" value="F:NAD binding"/>
    <property type="evidence" value="ECO:0007669"/>
    <property type="project" value="InterPro"/>
</dbReference>
<feature type="active site" description="Nucleophile" evidence="8">
    <location>
        <position position="263"/>
    </location>
</feature>
<accession>A0A3D9Q9H3</accession>
<comment type="pathway">
    <text evidence="1">Nucleotide-sugar biosynthesis; UDP-alpha-D-glucuronate biosynthesis; UDP-alpha-D-glucuronate from UDP-alpha-D-glucose: step 1/1.</text>
</comment>
<dbReference type="SUPFAM" id="SSF51735">
    <property type="entry name" value="NAD(P)-binding Rossmann-fold domains"/>
    <property type="match status" value="1"/>
</dbReference>
<name>A0A3D9Q9H3_9BACL</name>
<dbReference type="GO" id="GO:0006065">
    <property type="term" value="P:UDP-glucuronate biosynthetic process"/>
    <property type="evidence" value="ECO:0007669"/>
    <property type="project" value="UniProtKB-UniPathway"/>
</dbReference>
<evidence type="ECO:0000259" key="11">
    <source>
        <dbReference type="SMART" id="SM00984"/>
    </source>
</evidence>
<keyword evidence="4 7" id="KW-0560">Oxidoreductase</keyword>
<dbReference type="GO" id="GO:0000271">
    <property type="term" value="P:polysaccharide biosynthetic process"/>
    <property type="evidence" value="ECO:0007669"/>
    <property type="project" value="InterPro"/>
</dbReference>
<comment type="similarity">
    <text evidence="2 7">Belongs to the UDP-glucose/GDP-mannose dehydrogenase family.</text>
</comment>
<evidence type="ECO:0000256" key="2">
    <source>
        <dbReference type="ARBA" id="ARBA00006601"/>
    </source>
</evidence>
<keyword evidence="5 7" id="KW-0520">NAD</keyword>
<protein>
    <recommendedName>
        <fullName evidence="3 7">UDP-glucose 6-dehydrogenase</fullName>
        <ecNumber evidence="3 7">1.1.1.22</ecNumber>
    </recommendedName>
</protein>
<dbReference type="SUPFAM" id="SSF52413">
    <property type="entry name" value="UDP-glucose/GDP-mannose dehydrogenase C-terminal domain"/>
    <property type="match status" value="1"/>
</dbReference>
<feature type="binding site" evidence="9">
    <location>
        <position position="207"/>
    </location>
    <ligand>
        <name>substrate</name>
    </ligand>
</feature>
<feature type="domain" description="UDP-glucose/GDP-mannose dehydrogenase C-terminal" evidence="11">
    <location>
        <begin position="316"/>
        <end position="418"/>
    </location>
</feature>
<dbReference type="Pfam" id="PF03721">
    <property type="entry name" value="UDPG_MGDP_dh_N"/>
    <property type="match status" value="1"/>
</dbReference>
<evidence type="ECO:0000256" key="7">
    <source>
        <dbReference type="PIRNR" id="PIRNR000124"/>
    </source>
</evidence>
<evidence type="ECO:0000256" key="9">
    <source>
        <dbReference type="PIRSR" id="PIRSR500134-2"/>
    </source>
</evidence>
<dbReference type="Gene3D" id="1.20.5.100">
    <property type="entry name" value="Cytochrome c1, transmembrane anchor, C-terminal"/>
    <property type="match status" value="1"/>
</dbReference>
<dbReference type="AlphaFoldDB" id="A0A3D9Q9H3"/>
<feature type="binding site" evidence="10">
    <location>
        <position position="266"/>
    </location>
    <ligand>
        <name>NAD(+)</name>
        <dbReference type="ChEBI" id="CHEBI:57540"/>
    </ligand>
</feature>
<feature type="binding site" evidence="10">
    <location>
        <position position="158"/>
    </location>
    <ligand>
        <name>NAD(+)</name>
        <dbReference type="ChEBI" id="CHEBI:57540"/>
    </ligand>
</feature>
<dbReference type="InterPro" id="IPR017476">
    <property type="entry name" value="UDP-Glc/GDP-Man"/>
</dbReference>